<dbReference type="RefSeq" id="WP_103915622.1">
    <property type="nucleotide sequence ID" value="NZ_FNUV01000004.1"/>
</dbReference>
<gene>
    <name evidence="1" type="ORF">SAMN05216354_1607</name>
</gene>
<dbReference type="Proteomes" id="UP000236735">
    <property type="component" value="Unassembled WGS sequence"/>
</dbReference>
<reference evidence="1 2" key="1">
    <citation type="submission" date="2016-10" db="EMBL/GenBank/DDBJ databases">
        <authorList>
            <person name="de Groot N.N."/>
        </authorList>
    </citation>
    <scope>NUCLEOTIDE SEQUENCE [LARGE SCALE GENOMIC DNA]</scope>
    <source>
        <strain evidence="1 2">AR32</strain>
    </source>
</reference>
<proteinExistence type="predicted"/>
<dbReference type="AlphaFoldDB" id="A0A1H5UWM1"/>
<name>A0A1H5UWM1_XYLRU</name>
<dbReference type="PROSITE" id="PS51257">
    <property type="entry name" value="PROKAR_LIPOPROTEIN"/>
    <property type="match status" value="1"/>
</dbReference>
<protein>
    <recommendedName>
        <fullName evidence="3">Lipoprotein</fullName>
    </recommendedName>
</protein>
<dbReference type="EMBL" id="FNUV01000004">
    <property type="protein sequence ID" value="SEF79562.1"/>
    <property type="molecule type" value="Genomic_DNA"/>
</dbReference>
<evidence type="ECO:0000313" key="2">
    <source>
        <dbReference type="Proteomes" id="UP000236735"/>
    </source>
</evidence>
<evidence type="ECO:0008006" key="3">
    <source>
        <dbReference type="Google" id="ProtNLM"/>
    </source>
</evidence>
<sequence length="303" mass="33804">MKTWRISLFALVLLLLSCDKEQQIGESILHLNVNAKEVLIDIVDIENHHLAKDRYTDFQIVANNDSIINAYLVESNGNTYLGFKPVLPLESGGADTIKLFSSVYLGRETVTVVESTFRLDSVHSTGSYSSLYYTNTENSVFCRPAETPVRLLVGTEGAYREEGQAKFCVVFNFPSVEIPYIYSVDYSVTISGFMGQNVEPIQRGLMVTDNLDGTQNVALAIEGTMHNYYDAEGTLQEPYNITYELVSRHLFGNSERHILQITNSGDCYANKIQACSLDGQKLNLDSVVVKNSFGGEYINITIK</sequence>
<evidence type="ECO:0000313" key="1">
    <source>
        <dbReference type="EMBL" id="SEF79562.1"/>
    </source>
</evidence>
<organism evidence="1 2">
    <name type="scientific">Xylanibacter ruminicola</name>
    <name type="common">Prevotella ruminicola</name>
    <dbReference type="NCBI Taxonomy" id="839"/>
    <lineage>
        <taxon>Bacteria</taxon>
        <taxon>Pseudomonadati</taxon>
        <taxon>Bacteroidota</taxon>
        <taxon>Bacteroidia</taxon>
        <taxon>Bacteroidales</taxon>
        <taxon>Prevotellaceae</taxon>
        <taxon>Xylanibacter</taxon>
    </lineage>
</organism>
<accession>A0A1H5UWM1</accession>